<dbReference type="InterPro" id="IPR003797">
    <property type="entry name" value="DegV"/>
</dbReference>
<dbReference type="PATRIC" id="fig|1178515.4.peg.3159"/>
<name>A0A172TKD9_9BACL</name>
<dbReference type="GO" id="GO:0008289">
    <property type="term" value="F:lipid binding"/>
    <property type="evidence" value="ECO:0007669"/>
    <property type="project" value="UniProtKB-KW"/>
</dbReference>
<dbReference type="InterPro" id="IPR050270">
    <property type="entry name" value="DegV_domain_contain"/>
</dbReference>
<keyword evidence="1" id="KW-0446">Lipid-binding</keyword>
<evidence type="ECO:0000313" key="2">
    <source>
        <dbReference type="EMBL" id="ANE47490.1"/>
    </source>
</evidence>
<protein>
    <recommendedName>
        <fullName evidence="4">DegV family protein</fullName>
    </recommendedName>
</protein>
<gene>
    <name evidence="2" type="ORF">SY83_15715</name>
</gene>
<dbReference type="PANTHER" id="PTHR33434:SF2">
    <property type="entry name" value="FATTY ACID-BINDING PROTEIN TM_1468"/>
    <property type="match status" value="1"/>
</dbReference>
<dbReference type="Proteomes" id="UP000076927">
    <property type="component" value="Chromosome"/>
</dbReference>
<dbReference type="RefSeq" id="WP_068608218.1">
    <property type="nucleotide sequence ID" value="NZ_CP011388.1"/>
</dbReference>
<evidence type="ECO:0008006" key="4">
    <source>
        <dbReference type="Google" id="ProtNLM"/>
    </source>
</evidence>
<dbReference type="Gene3D" id="3.40.50.10170">
    <property type="match status" value="1"/>
</dbReference>
<evidence type="ECO:0000256" key="1">
    <source>
        <dbReference type="ARBA" id="ARBA00023121"/>
    </source>
</evidence>
<proteinExistence type="predicted"/>
<evidence type="ECO:0000313" key="3">
    <source>
        <dbReference type="Proteomes" id="UP000076927"/>
    </source>
</evidence>
<organism evidence="2 3">
    <name type="scientific">Paenibacillus swuensis</name>
    <dbReference type="NCBI Taxonomy" id="1178515"/>
    <lineage>
        <taxon>Bacteria</taxon>
        <taxon>Bacillati</taxon>
        <taxon>Bacillota</taxon>
        <taxon>Bacilli</taxon>
        <taxon>Bacillales</taxon>
        <taxon>Paenibacillaceae</taxon>
        <taxon>Paenibacillus</taxon>
    </lineage>
</organism>
<dbReference type="PANTHER" id="PTHR33434">
    <property type="entry name" value="DEGV DOMAIN-CONTAINING PROTEIN DR_1986-RELATED"/>
    <property type="match status" value="1"/>
</dbReference>
<dbReference type="Gene3D" id="3.30.1180.10">
    <property type="match status" value="1"/>
</dbReference>
<dbReference type="OrthoDB" id="9780660at2"/>
<keyword evidence="3" id="KW-1185">Reference proteome</keyword>
<dbReference type="PROSITE" id="PS51482">
    <property type="entry name" value="DEGV"/>
    <property type="match status" value="1"/>
</dbReference>
<dbReference type="NCBIfam" id="TIGR00762">
    <property type="entry name" value="DegV"/>
    <property type="match status" value="1"/>
</dbReference>
<accession>A0A172TKD9</accession>
<dbReference type="AlphaFoldDB" id="A0A172TKD9"/>
<dbReference type="InterPro" id="IPR043168">
    <property type="entry name" value="DegV_C"/>
</dbReference>
<dbReference type="STRING" id="1178515.SY83_15715"/>
<reference evidence="2 3" key="1">
    <citation type="submission" date="2015-01" db="EMBL/GenBank/DDBJ databases">
        <title>Paenibacillus swuensis/DY6/whole genome sequencing.</title>
        <authorList>
            <person name="Kim M.K."/>
            <person name="Srinivasan S."/>
            <person name="Lee J.-J."/>
        </authorList>
    </citation>
    <scope>NUCLEOTIDE SEQUENCE [LARGE SCALE GENOMIC DNA]</scope>
    <source>
        <strain evidence="2 3">DY6</strain>
    </source>
</reference>
<dbReference type="KEGG" id="pswu:SY83_15715"/>
<dbReference type="SUPFAM" id="SSF82549">
    <property type="entry name" value="DAK1/DegV-like"/>
    <property type="match status" value="1"/>
</dbReference>
<sequence length="284" mass="30793">MSTIRIVTDSTADIPETVRTELGIEMVPLKINIDGTTYLDNVTLHPDQFYQMLPRASATPQTSQPSPAEFLEVYTRILSETPDVHIISIHVSSRFSGTYQSATIARSMLEDESRVTVVDSLSATYGIGVLVTAAVRAAQEGKSVEEIVALSAHLRKNTKVYFLVDTLEYLQKGGRIGKAAALFGSLLNIKPILSIDNDGEVFSLDKVRGQKKAMSRIVDIIKQDFGDDPITIAVEYTTSQLPADEMASLIHASANVLSTQYTWIGPVIGTHAGPGTVGVIVTRV</sequence>
<dbReference type="EMBL" id="CP011388">
    <property type="protein sequence ID" value="ANE47490.1"/>
    <property type="molecule type" value="Genomic_DNA"/>
</dbReference>
<dbReference type="Pfam" id="PF02645">
    <property type="entry name" value="DegV"/>
    <property type="match status" value="1"/>
</dbReference>